<reference evidence="3" key="2">
    <citation type="submission" date="2022-01" db="EMBL/GenBank/DDBJ databases">
        <authorList>
            <person name="Yamashiro T."/>
            <person name="Shiraishi A."/>
            <person name="Satake H."/>
            <person name="Nakayama K."/>
        </authorList>
    </citation>
    <scope>NUCLEOTIDE SEQUENCE</scope>
</reference>
<sequence length="613" mass="71344">MNKTLFGTTYVSPQAYAKIPKLYRAYELCDKNEQLHVFDSEETLEDAEKSRLTITKSKDVSNESKTADTVCNDAFEVTQEFSKRIVELEKDLSKFEAKSIAFEVALQHKSRENNSLKTLQKENENFMASLQIENAHLKQTYKDLFESVQRSRVETNECDEVKVKVNFDKIETKNIELEHRVASLIKEDEHLKIDELEKSLAKQIKENSDLLIKIDNLENVFADEEKRATLGKLNAFDNENCDFESKVIHLEKIIAQKSKDFDDVNLELSNRTAKFEAYFEKLEKTKVVLERQLARKVDDSKAEKDRFLKEINHLRTQLENLKGKRVETKLDNSSILGKPPLLNNERDQLLKQIASLESKLASQDIRSCQKEYHELRTSYNALKVKFDSLNRKKWNINVSKSSKPKESVSEKVHTGESSKPFSRRVSQFTTYSLQKDRKFSKKSQSFETFFPQKGFKTRASNAKNQSFETSHSCFTPVKQVWRPIKESQTFEASTSQKSFKTSTLKGKNQVFVTPHSRFTPVKQVWRPKQSHLKTFKYSKLEMLSMQNKNDLALKNKNNGRFSNASKMNFQNDTSNGNNKWKFSSPTRFKTQHETPSFKTQWKIKRNFKSLLIP</sequence>
<proteinExistence type="predicted"/>
<evidence type="ECO:0000256" key="2">
    <source>
        <dbReference type="SAM" id="MobiDB-lite"/>
    </source>
</evidence>
<accession>A0ABQ5ARS8</accession>
<dbReference type="Proteomes" id="UP001151760">
    <property type="component" value="Unassembled WGS sequence"/>
</dbReference>
<comment type="caution">
    <text evidence="3">The sequence shown here is derived from an EMBL/GenBank/DDBJ whole genome shotgun (WGS) entry which is preliminary data.</text>
</comment>
<evidence type="ECO:0000313" key="4">
    <source>
        <dbReference type="Proteomes" id="UP001151760"/>
    </source>
</evidence>
<reference evidence="3" key="1">
    <citation type="journal article" date="2022" name="Int. J. Mol. Sci.">
        <title>Draft Genome of Tanacetum Coccineum: Genomic Comparison of Closely Related Tanacetum-Family Plants.</title>
        <authorList>
            <person name="Yamashiro T."/>
            <person name="Shiraishi A."/>
            <person name="Nakayama K."/>
            <person name="Satake H."/>
        </authorList>
    </citation>
    <scope>NUCLEOTIDE SEQUENCE</scope>
</reference>
<dbReference type="EMBL" id="BQNB010012470">
    <property type="protein sequence ID" value="GJT03958.1"/>
    <property type="molecule type" value="Genomic_DNA"/>
</dbReference>
<gene>
    <name evidence="3" type="ORF">Tco_0838420</name>
</gene>
<feature type="coiled-coil region" evidence="1">
    <location>
        <begin position="279"/>
        <end position="366"/>
    </location>
</feature>
<protein>
    <submittedName>
        <fullName evidence="3">Uncharacterized protein</fullName>
    </submittedName>
</protein>
<keyword evidence="4" id="KW-1185">Reference proteome</keyword>
<feature type="region of interest" description="Disordered" evidence="2">
    <location>
        <begin position="400"/>
        <end position="419"/>
    </location>
</feature>
<evidence type="ECO:0000256" key="1">
    <source>
        <dbReference type="SAM" id="Coils"/>
    </source>
</evidence>
<dbReference type="Gene3D" id="1.20.5.1700">
    <property type="match status" value="1"/>
</dbReference>
<feature type="compositionally biased region" description="Basic and acidic residues" evidence="2">
    <location>
        <begin position="403"/>
        <end position="416"/>
    </location>
</feature>
<evidence type="ECO:0000313" key="3">
    <source>
        <dbReference type="EMBL" id="GJT03958.1"/>
    </source>
</evidence>
<keyword evidence="1" id="KW-0175">Coiled coil</keyword>
<name>A0ABQ5ARS8_9ASTR</name>
<organism evidence="3 4">
    <name type="scientific">Tanacetum coccineum</name>
    <dbReference type="NCBI Taxonomy" id="301880"/>
    <lineage>
        <taxon>Eukaryota</taxon>
        <taxon>Viridiplantae</taxon>
        <taxon>Streptophyta</taxon>
        <taxon>Embryophyta</taxon>
        <taxon>Tracheophyta</taxon>
        <taxon>Spermatophyta</taxon>
        <taxon>Magnoliopsida</taxon>
        <taxon>eudicotyledons</taxon>
        <taxon>Gunneridae</taxon>
        <taxon>Pentapetalae</taxon>
        <taxon>asterids</taxon>
        <taxon>campanulids</taxon>
        <taxon>Asterales</taxon>
        <taxon>Asteraceae</taxon>
        <taxon>Asteroideae</taxon>
        <taxon>Anthemideae</taxon>
        <taxon>Anthemidinae</taxon>
        <taxon>Tanacetum</taxon>
    </lineage>
</organism>
<feature type="coiled-coil region" evidence="1">
    <location>
        <begin position="167"/>
        <end position="227"/>
    </location>
</feature>